<organism evidence="2 3">
    <name type="scientific">Winogradskya consettensis</name>
    <dbReference type="NCBI Taxonomy" id="113560"/>
    <lineage>
        <taxon>Bacteria</taxon>
        <taxon>Bacillati</taxon>
        <taxon>Actinomycetota</taxon>
        <taxon>Actinomycetes</taxon>
        <taxon>Micromonosporales</taxon>
        <taxon>Micromonosporaceae</taxon>
        <taxon>Winogradskya</taxon>
    </lineage>
</organism>
<protein>
    <submittedName>
        <fullName evidence="2">Uncharacterized protein</fullName>
    </submittedName>
</protein>
<evidence type="ECO:0000313" key="2">
    <source>
        <dbReference type="EMBL" id="GIM82898.1"/>
    </source>
</evidence>
<comment type="caution">
    <text evidence="2">The sequence shown here is derived from an EMBL/GenBank/DDBJ whole genome shotgun (WGS) entry which is preliminary data.</text>
</comment>
<dbReference type="Proteomes" id="UP000680865">
    <property type="component" value="Unassembled WGS sequence"/>
</dbReference>
<proteinExistence type="predicted"/>
<gene>
    <name evidence="2" type="ORF">Aco04nite_83820</name>
</gene>
<accession>A0A919T048</accession>
<name>A0A919T048_9ACTN</name>
<dbReference type="EMBL" id="BOQP01000052">
    <property type="protein sequence ID" value="GIM82898.1"/>
    <property type="molecule type" value="Genomic_DNA"/>
</dbReference>
<sequence>MGTREAVNGERRTMMGGGGAVCGLRDRRGTSRDPPPSSARWQPPRLGRPKRGSQTTKHEVDAEAKPCIQSSVTNICEREA</sequence>
<reference evidence="2" key="1">
    <citation type="submission" date="2021-03" db="EMBL/GenBank/DDBJ databases">
        <title>Whole genome shotgun sequence of Actinoplanes consettensis NBRC 14913.</title>
        <authorList>
            <person name="Komaki H."/>
            <person name="Tamura T."/>
        </authorList>
    </citation>
    <scope>NUCLEOTIDE SEQUENCE</scope>
    <source>
        <strain evidence="2">NBRC 14913</strain>
    </source>
</reference>
<feature type="region of interest" description="Disordered" evidence="1">
    <location>
        <begin position="1"/>
        <end position="63"/>
    </location>
</feature>
<dbReference type="AlphaFoldDB" id="A0A919T048"/>
<keyword evidence="3" id="KW-1185">Reference proteome</keyword>
<evidence type="ECO:0000313" key="3">
    <source>
        <dbReference type="Proteomes" id="UP000680865"/>
    </source>
</evidence>
<evidence type="ECO:0000256" key="1">
    <source>
        <dbReference type="SAM" id="MobiDB-lite"/>
    </source>
</evidence>